<evidence type="ECO:0000259" key="2">
    <source>
        <dbReference type="PROSITE" id="PS51833"/>
    </source>
</evidence>
<sequence length="409" mass="46422">MSELPLLARQPILDNNLQVVGYELLCRPLPQDTQQWQETYGDYATSEVMIGAYQEIGFETVTRGLPAFINFTRGWLLNPPIISAKVLVAEILEYIQADDDSIRAIEKLRRMNYRVALDDFVGADNQVALLPYVDIIKVDILQLDDLDQLAALISRYQRPGLTWLAEKVETAEEYEICRDAGCTLFQGYFFARPAVMYGRRIPDNKISIMQLIEQLNRPDVEITDVSRVLQSEPQLSFRLLQLVNSAAIGCVSEVTSIQHAITLAGLDRIRAWANVLALGQLSDKPQILREQAVLRGYLAQQLASISTHLDPNTAFTIGLFSLLDAFMDLPMSELCDRLHLPDALRDALLTRQGNYGELLSLTEHYEQANWHKVDWPRLQQLGIHSAQLSQCYQQALQDCRELLSPQHQR</sequence>
<feature type="domain" description="EAL" evidence="1">
    <location>
        <begin position="1"/>
        <end position="207"/>
    </location>
</feature>
<evidence type="ECO:0000313" key="4">
    <source>
        <dbReference type="Proteomes" id="UP001595722"/>
    </source>
</evidence>
<dbReference type="Pfam" id="PF00563">
    <property type="entry name" value="EAL"/>
    <property type="match status" value="1"/>
</dbReference>
<dbReference type="PIRSF" id="PIRSF003180">
    <property type="entry name" value="DiGMPpdiest_YuxH"/>
    <property type="match status" value="1"/>
</dbReference>
<keyword evidence="4" id="KW-1185">Reference proteome</keyword>
<dbReference type="RefSeq" id="WP_376866775.1">
    <property type="nucleotide sequence ID" value="NZ_JBHRYB010000013.1"/>
</dbReference>
<dbReference type="PROSITE" id="PS51833">
    <property type="entry name" value="HDOD"/>
    <property type="match status" value="1"/>
</dbReference>
<dbReference type="Gene3D" id="1.10.3210.10">
    <property type="entry name" value="Hypothetical protein af1432"/>
    <property type="match status" value="1"/>
</dbReference>
<dbReference type="Gene3D" id="3.20.20.450">
    <property type="entry name" value="EAL domain"/>
    <property type="match status" value="1"/>
</dbReference>
<comment type="caution">
    <text evidence="3">The sequence shown here is derived from an EMBL/GenBank/DDBJ whole genome shotgun (WGS) entry which is preliminary data.</text>
</comment>
<dbReference type="Pfam" id="PF08668">
    <property type="entry name" value="HDOD"/>
    <property type="match status" value="1"/>
</dbReference>
<protein>
    <submittedName>
        <fullName evidence="3">EAL and HDOD domain-containing protein</fullName>
    </submittedName>
</protein>
<dbReference type="InterPro" id="IPR013976">
    <property type="entry name" value="HDOD"/>
</dbReference>
<dbReference type="InterPro" id="IPR052340">
    <property type="entry name" value="RNase_Y/CdgJ"/>
</dbReference>
<dbReference type="EMBL" id="JBHRYB010000013">
    <property type="protein sequence ID" value="MFC3680728.1"/>
    <property type="molecule type" value="Genomic_DNA"/>
</dbReference>
<reference evidence="4" key="1">
    <citation type="journal article" date="2019" name="Int. J. Syst. Evol. Microbiol.">
        <title>The Global Catalogue of Microorganisms (GCM) 10K type strain sequencing project: providing services to taxonomists for standard genome sequencing and annotation.</title>
        <authorList>
            <consortium name="The Broad Institute Genomics Platform"/>
            <consortium name="The Broad Institute Genome Sequencing Center for Infectious Disease"/>
            <person name="Wu L."/>
            <person name="Ma J."/>
        </authorList>
    </citation>
    <scope>NUCLEOTIDE SEQUENCE [LARGE SCALE GENOMIC DNA]</scope>
    <source>
        <strain evidence="4">KCTC 42424</strain>
    </source>
</reference>
<organism evidence="3 4">
    <name type="scientific">Bacterioplanoides pacificum</name>
    <dbReference type="NCBI Taxonomy" id="1171596"/>
    <lineage>
        <taxon>Bacteria</taxon>
        <taxon>Pseudomonadati</taxon>
        <taxon>Pseudomonadota</taxon>
        <taxon>Gammaproteobacteria</taxon>
        <taxon>Oceanospirillales</taxon>
        <taxon>Oceanospirillaceae</taxon>
        <taxon>Bacterioplanoides</taxon>
    </lineage>
</organism>
<dbReference type="Proteomes" id="UP001595722">
    <property type="component" value="Unassembled WGS sequence"/>
</dbReference>
<dbReference type="InterPro" id="IPR014408">
    <property type="entry name" value="dGMP_Pdiesterase_EAL/HD-GYP"/>
</dbReference>
<dbReference type="PANTHER" id="PTHR33525">
    <property type="match status" value="1"/>
</dbReference>
<dbReference type="PANTHER" id="PTHR33525:SF4">
    <property type="entry name" value="CYCLIC DI-GMP PHOSPHODIESTERASE CDGJ"/>
    <property type="match status" value="1"/>
</dbReference>
<dbReference type="SMART" id="SM00052">
    <property type="entry name" value="EAL"/>
    <property type="match status" value="1"/>
</dbReference>
<name>A0ABV7VXF2_9GAMM</name>
<dbReference type="SUPFAM" id="SSF109604">
    <property type="entry name" value="HD-domain/PDEase-like"/>
    <property type="match status" value="1"/>
</dbReference>
<proteinExistence type="predicted"/>
<dbReference type="InterPro" id="IPR035919">
    <property type="entry name" value="EAL_sf"/>
</dbReference>
<evidence type="ECO:0000259" key="1">
    <source>
        <dbReference type="PROSITE" id="PS50883"/>
    </source>
</evidence>
<feature type="domain" description="HDOD" evidence="2">
    <location>
        <begin position="201"/>
        <end position="386"/>
    </location>
</feature>
<evidence type="ECO:0000313" key="3">
    <source>
        <dbReference type="EMBL" id="MFC3680728.1"/>
    </source>
</evidence>
<gene>
    <name evidence="3" type="ORF">ACFOMG_11530</name>
</gene>
<dbReference type="InterPro" id="IPR001633">
    <property type="entry name" value="EAL_dom"/>
</dbReference>
<dbReference type="PROSITE" id="PS50883">
    <property type="entry name" value="EAL"/>
    <property type="match status" value="1"/>
</dbReference>
<accession>A0ABV7VXF2</accession>
<dbReference type="SUPFAM" id="SSF141868">
    <property type="entry name" value="EAL domain-like"/>
    <property type="match status" value="1"/>
</dbReference>